<name>A0A0F9PA84_9ZZZZ</name>
<evidence type="ECO:0000313" key="2">
    <source>
        <dbReference type="EMBL" id="KKN21372.1"/>
    </source>
</evidence>
<dbReference type="InterPro" id="IPR011041">
    <property type="entry name" value="Quinoprot_gluc/sorb_DH_b-prop"/>
</dbReference>
<reference evidence="2" key="1">
    <citation type="journal article" date="2015" name="Nature">
        <title>Complex archaea that bridge the gap between prokaryotes and eukaryotes.</title>
        <authorList>
            <person name="Spang A."/>
            <person name="Saw J.H."/>
            <person name="Jorgensen S.L."/>
            <person name="Zaremba-Niedzwiedzka K."/>
            <person name="Martijn J."/>
            <person name="Lind A.E."/>
            <person name="van Eijk R."/>
            <person name="Schleper C."/>
            <person name="Guy L."/>
            <person name="Ettema T.J."/>
        </authorList>
    </citation>
    <scope>NUCLEOTIDE SEQUENCE</scope>
</reference>
<dbReference type="Gene3D" id="2.120.10.30">
    <property type="entry name" value="TolB, C-terminal domain"/>
    <property type="match status" value="1"/>
</dbReference>
<dbReference type="EMBL" id="LAZR01003153">
    <property type="protein sequence ID" value="KKN21372.1"/>
    <property type="molecule type" value="Genomic_DNA"/>
</dbReference>
<comment type="caution">
    <text evidence="2">The sequence shown here is derived from an EMBL/GenBank/DDBJ whole genome shotgun (WGS) entry which is preliminary data.</text>
</comment>
<organism evidence="2">
    <name type="scientific">marine sediment metagenome</name>
    <dbReference type="NCBI Taxonomy" id="412755"/>
    <lineage>
        <taxon>unclassified sequences</taxon>
        <taxon>metagenomes</taxon>
        <taxon>ecological metagenomes</taxon>
    </lineage>
</organism>
<dbReference type="Pfam" id="PF22807">
    <property type="entry name" value="TrAA12"/>
    <property type="match status" value="1"/>
</dbReference>
<dbReference type="PANTHER" id="PTHR33546:SF1">
    <property type="entry name" value="LARGE, MULTIFUNCTIONAL SECRETED PROTEIN"/>
    <property type="match status" value="1"/>
</dbReference>
<dbReference type="AlphaFoldDB" id="A0A0F9PA84"/>
<sequence>MKIVHTARNLSLLIATIGLTSLCMQCKSETKKEVKVAVNETILIAPEGFSVEEIGKELGAVRHLTVAENGDIYANKSVLKDGKSIILLRDKDKDGTIDEQKEFSDVPGTGILAKDGYLYASSNSGVYRYKLNDGHDISDADTPEQIVDGLIDMGRDNAKPFAIDGNNNLYVTIGSWNDACRDEQTEKGMMPCTILDSAGGIWKFNANTLNQTYADGTRYATGIKNAVGITWNSKTNSLFATDHGRGGLGNFYPDLFTEKQNNELPSETFYELEENDNGGWPYTYFDHFKNKRILAPEYGGDGEKASNEKFVDPIVAFPAHLGPNDVLFYTGDMFPERYKNGAFIAFHNQSSELKKGFFVAFVPFENGKPSGDWEIFLDNFAGIDLANPKDGDGLKHRPCGLAQGPDGALYVSDDFGGSIFKITS</sequence>
<feature type="domain" description="Pyrroloquinoline quinone-dependent pyranose dehydrogenase beta-propeller" evidence="1">
    <location>
        <begin position="46"/>
        <end position="423"/>
    </location>
</feature>
<accession>A0A0F9PA84</accession>
<dbReference type="InterPro" id="IPR054539">
    <property type="entry name" value="Beta-prop_PDH"/>
</dbReference>
<evidence type="ECO:0000259" key="1">
    <source>
        <dbReference type="Pfam" id="PF22807"/>
    </source>
</evidence>
<dbReference type="InterPro" id="IPR011042">
    <property type="entry name" value="6-blade_b-propeller_TolB-like"/>
</dbReference>
<protein>
    <recommendedName>
        <fullName evidence="1">Pyrroloquinoline quinone-dependent pyranose dehydrogenase beta-propeller domain-containing protein</fullName>
    </recommendedName>
</protein>
<gene>
    <name evidence="2" type="ORF">LCGC14_0926060</name>
</gene>
<proteinExistence type="predicted"/>
<dbReference type="PANTHER" id="PTHR33546">
    <property type="entry name" value="LARGE, MULTIFUNCTIONAL SECRETED PROTEIN-RELATED"/>
    <property type="match status" value="1"/>
</dbReference>
<dbReference type="SUPFAM" id="SSF50952">
    <property type="entry name" value="Soluble quinoprotein glucose dehydrogenase"/>
    <property type="match status" value="1"/>
</dbReference>